<evidence type="ECO:0000256" key="5">
    <source>
        <dbReference type="ARBA" id="ARBA00019465"/>
    </source>
</evidence>
<dbReference type="InterPro" id="IPR013752">
    <property type="entry name" value="KPA_reductase"/>
</dbReference>
<dbReference type="Gene3D" id="3.40.50.720">
    <property type="entry name" value="NAD(P)-binding Rossmann-like Domain"/>
    <property type="match status" value="1"/>
</dbReference>
<evidence type="ECO:0000256" key="3">
    <source>
        <dbReference type="ARBA" id="ARBA00007870"/>
    </source>
</evidence>
<name>A0A7X0RW65_9BACL</name>
<evidence type="ECO:0000256" key="8">
    <source>
        <dbReference type="ARBA" id="ARBA00023002"/>
    </source>
</evidence>
<dbReference type="SUPFAM" id="SSF48179">
    <property type="entry name" value="6-phosphogluconate dehydrogenase C-terminal domain-like"/>
    <property type="match status" value="1"/>
</dbReference>
<sequence>MTKIAVAGGGSIGLLLAGRIALAGKPVTVWTRAEAQARALAASGVAVCGASGETIGIAPVTAMTLDQAQAERDPAHVVLLAVKQTALSQAFLDALRAAVPPGAAVAAFCNGLGHTERLAAALPGRHLLAAVTTEGARRTGPAAVRHTGSGNTWLGDAPLFDGTARDAAVPADPAKLQIVEKVLKEAGFTAIVSNDMAERMLRKLLSNAVINPLTALLRVPNGQLTATRDRLRLMRTLFDETVPVLRQYGLPNDPALWDELLDVCARTAANRSSMLQDVEAGRPTEIGAINGAVSRLARQAGLPAPWNGGLTALIEAIPGDGGDV</sequence>
<dbReference type="Gene3D" id="1.10.1040.10">
    <property type="entry name" value="N-(1-d-carboxylethyl)-l-norvaline Dehydrogenase, domain 2"/>
    <property type="match status" value="1"/>
</dbReference>
<evidence type="ECO:0000256" key="2">
    <source>
        <dbReference type="ARBA" id="ARBA00004994"/>
    </source>
</evidence>
<dbReference type="NCBIfam" id="TIGR00745">
    <property type="entry name" value="apbA_panE"/>
    <property type="match status" value="1"/>
</dbReference>
<evidence type="ECO:0000256" key="9">
    <source>
        <dbReference type="ARBA" id="ARBA00032024"/>
    </source>
</evidence>
<dbReference type="GO" id="GO:0050661">
    <property type="term" value="F:NADP binding"/>
    <property type="evidence" value="ECO:0007669"/>
    <property type="project" value="TreeGrafter"/>
</dbReference>
<dbReference type="Proteomes" id="UP000547209">
    <property type="component" value="Unassembled WGS sequence"/>
</dbReference>
<evidence type="ECO:0000256" key="4">
    <source>
        <dbReference type="ARBA" id="ARBA00013014"/>
    </source>
</evidence>
<dbReference type="UniPathway" id="UPA00028">
    <property type="reaction ID" value="UER00004"/>
</dbReference>
<dbReference type="InterPro" id="IPR013332">
    <property type="entry name" value="KPR_N"/>
</dbReference>
<dbReference type="EMBL" id="JACJVP010000035">
    <property type="protein sequence ID" value="MBB6673234.1"/>
    <property type="molecule type" value="Genomic_DNA"/>
</dbReference>
<evidence type="ECO:0000256" key="7">
    <source>
        <dbReference type="ARBA" id="ARBA00022857"/>
    </source>
</evidence>
<keyword evidence="7 11" id="KW-0521">NADP</keyword>
<dbReference type="SUPFAM" id="SSF51735">
    <property type="entry name" value="NAD(P)-binding Rossmann-fold domains"/>
    <property type="match status" value="1"/>
</dbReference>
<organism evidence="14 15">
    <name type="scientific">Cohnella nanjingensis</name>
    <dbReference type="NCBI Taxonomy" id="1387779"/>
    <lineage>
        <taxon>Bacteria</taxon>
        <taxon>Bacillati</taxon>
        <taxon>Bacillota</taxon>
        <taxon>Bacilli</taxon>
        <taxon>Bacillales</taxon>
        <taxon>Paenibacillaceae</taxon>
        <taxon>Cohnella</taxon>
    </lineage>
</organism>
<comment type="similarity">
    <text evidence="3 11">Belongs to the ketopantoate reductase family.</text>
</comment>
<dbReference type="InterPro" id="IPR050838">
    <property type="entry name" value="Ketopantoate_reductase"/>
</dbReference>
<gene>
    <name evidence="14" type="ORF">H7C19_21395</name>
</gene>
<comment type="catalytic activity">
    <reaction evidence="10 11">
        <text>(R)-pantoate + NADP(+) = 2-dehydropantoate + NADPH + H(+)</text>
        <dbReference type="Rhea" id="RHEA:16233"/>
        <dbReference type="ChEBI" id="CHEBI:11561"/>
        <dbReference type="ChEBI" id="CHEBI:15378"/>
        <dbReference type="ChEBI" id="CHEBI:15980"/>
        <dbReference type="ChEBI" id="CHEBI:57783"/>
        <dbReference type="ChEBI" id="CHEBI:58349"/>
        <dbReference type="EC" id="1.1.1.169"/>
    </reaction>
</comment>
<feature type="domain" description="Ketopantoate reductase C-terminal" evidence="13">
    <location>
        <begin position="196"/>
        <end position="316"/>
    </location>
</feature>
<dbReference type="InterPro" id="IPR013328">
    <property type="entry name" value="6PGD_dom2"/>
</dbReference>
<dbReference type="InterPro" id="IPR008927">
    <property type="entry name" value="6-PGluconate_DH-like_C_sf"/>
</dbReference>
<evidence type="ECO:0000259" key="12">
    <source>
        <dbReference type="Pfam" id="PF02558"/>
    </source>
</evidence>
<dbReference type="InterPro" id="IPR003710">
    <property type="entry name" value="ApbA"/>
</dbReference>
<keyword evidence="15" id="KW-1185">Reference proteome</keyword>
<accession>A0A7X0RW65</accession>
<feature type="domain" description="Ketopantoate reductase N-terminal" evidence="12">
    <location>
        <begin position="4"/>
        <end position="157"/>
    </location>
</feature>
<comment type="caution">
    <text evidence="14">The sequence shown here is derived from an EMBL/GenBank/DDBJ whole genome shotgun (WGS) entry which is preliminary data.</text>
</comment>
<reference evidence="14 15" key="1">
    <citation type="submission" date="2020-08" db="EMBL/GenBank/DDBJ databases">
        <title>Cohnella phylogeny.</title>
        <authorList>
            <person name="Dunlap C."/>
        </authorList>
    </citation>
    <scope>NUCLEOTIDE SEQUENCE [LARGE SCALE GENOMIC DNA]</scope>
    <source>
        <strain evidence="14 15">DSM 28246</strain>
    </source>
</reference>
<evidence type="ECO:0000256" key="10">
    <source>
        <dbReference type="ARBA" id="ARBA00048793"/>
    </source>
</evidence>
<evidence type="ECO:0000256" key="1">
    <source>
        <dbReference type="ARBA" id="ARBA00002919"/>
    </source>
</evidence>
<keyword evidence="6 11" id="KW-0566">Pantothenate biosynthesis</keyword>
<evidence type="ECO:0000256" key="6">
    <source>
        <dbReference type="ARBA" id="ARBA00022655"/>
    </source>
</evidence>
<dbReference type="Pfam" id="PF08546">
    <property type="entry name" value="ApbA_C"/>
    <property type="match status" value="1"/>
</dbReference>
<protein>
    <recommendedName>
        <fullName evidence="5 11">2-dehydropantoate 2-reductase</fullName>
        <ecNumber evidence="4 11">1.1.1.169</ecNumber>
    </recommendedName>
    <alternativeName>
        <fullName evidence="9 11">Ketopantoate reductase</fullName>
    </alternativeName>
</protein>
<dbReference type="PANTHER" id="PTHR43765">
    <property type="entry name" value="2-DEHYDROPANTOATE 2-REDUCTASE-RELATED"/>
    <property type="match status" value="1"/>
</dbReference>
<keyword evidence="8 11" id="KW-0560">Oxidoreductase</keyword>
<proteinExistence type="inferred from homology"/>
<comment type="function">
    <text evidence="1 11">Catalyzes the NADPH-dependent reduction of ketopantoate into pantoic acid.</text>
</comment>
<evidence type="ECO:0000313" key="15">
    <source>
        <dbReference type="Proteomes" id="UP000547209"/>
    </source>
</evidence>
<dbReference type="EC" id="1.1.1.169" evidence="4 11"/>
<dbReference type="InterPro" id="IPR036291">
    <property type="entry name" value="NAD(P)-bd_dom_sf"/>
</dbReference>
<evidence type="ECO:0000313" key="14">
    <source>
        <dbReference type="EMBL" id="MBB6673234.1"/>
    </source>
</evidence>
<dbReference type="RefSeq" id="WP_185671091.1">
    <property type="nucleotide sequence ID" value="NZ_JACJVP010000035.1"/>
</dbReference>
<evidence type="ECO:0000256" key="11">
    <source>
        <dbReference type="RuleBase" id="RU362068"/>
    </source>
</evidence>
<evidence type="ECO:0000259" key="13">
    <source>
        <dbReference type="Pfam" id="PF08546"/>
    </source>
</evidence>
<dbReference type="GO" id="GO:0015940">
    <property type="term" value="P:pantothenate biosynthetic process"/>
    <property type="evidence" value="ECO:0007669"/>
    <property type="project" value="UniProtKB-UniPathway"/>
</dbReference>
<dbReference type="FunFam" id="1.10.1040.10:FF:000017">
    <property type="entry name" value="2-dehydropantoate 2-reductase"/>
    <property type="match status" value="1"/>
</dbReference>
<dbReference type="Pfam" id="PF02558">
    <property type="entry name" value="ApbA"/>
    <property type="match status" value="1"/>
</dbReference>
<dbReference type="AlphaFoldDB" id="A0A7X0RW65"/>
<dbReference type="PANTHER" id="PTHR43765:SF2">
    <property type="entry name" value="2-DEHYDROPANTOATE 2-REDUCTASE"/>
    <property type="match status" value="1"/>
</dbReference>
<comment type="pathway">
    <text evidence="2 11">Cofactor biosynthesis; (R)-pantothenate biosynthesis; (R)-pantoate from 3-methyl-2-oxobutanoate: step 2/2.</text>
</comment>
<dbReference type="GO" id="GO:0005737">
    <property type="term" value="C:cytoplasm"/>
    <property type="evidence" value="ECO:0007669"/>
    <property type="project" value="TreeGrafter"/>
</dbReference>
<dbReference type="GO" id="GO:0008677">
    <property type="term" value="F:2-dehydropantoate 2-reductase activity"/>
    <property type="evidence" value="ECO:0007669"/>
    <property type="project" value="UniProtKB-EC"/>
</dbReference>